<organism evidence="3 4">
    <name type="scientific">Fodinibius halophilus</name>
    <dbReference type="NCBI Taxonomy" id="1736908"/>
    <lineage>
        <taxon>Bacteria</taxon>
        <taxon>Pseudomonadati</taxon>
        <taxon>Balneolota</taxon>
        <taxon>Balneolia</taxon>
        <taxon>Balneolales</taxon>
        <taxon>Balneolaceae</taxon>
        <taxon>Fodinibius</taxon>
    </lineage>
</organism>
<evidence type="ECO:0000313" key="3">
    <source>
        <dbReference type="EMBL" id="NGP89791.1"/>
    </source>
</evidence>
<protein>
    <submittedName>
        <fullName evidence="3">Colanic acid biosynthesis glycosyltransferase WcaL</fullName>
    </submittedName>
</protein>
<dbReference type="InterPro" id="IPR028098">
    <property type="entry name" value="Glyco_trans_4-like_N"/>
</dbReference>
<dbReference type="PANTHER" id="PTHR45947:SF3">
    <property type="entry name" value="SULFOQUINOVOSYL TRANSFERASE SQD2"/>
    <property type="match status" value="1"/>
</dbReference>
<evidence type="ECO:0000313" key="4">
    <source>
        <dbReference type="Proteomes" id="UP000479132"/>
    </source>
</evidence>
<dbReference type="InterPro" id="IPR001296">
    <property type="entry name" value="Glyco_trans_1"/>
</dbReference>
<accession>A0A6M1TCP2</accession>
<keyword evidence="4" id="KW-1185">Reference proteome</keyword>
<evidence type="ECO:0000259" key="2">
    <source>
        <dbReference type="Pfam" id="PF13439"/>
    </source>
</evidence>
<reference evidence="3 4" key="1">
    <citation type="submission" date="2020-02" db="EMBL/GenBank/DDBJ databases">
        <title>Aliifodinibius halophilus 2W32, complete genome.</title>
        <authorList>
            <person name="Li Y."/>
            <person name="Wu S."/>
        </authorList>
    </citation>
    <scope>NUCLEOTIDE SEQUENCE [LARGE SCALE GENOMIC DNA]</scope>
    <source>
        <strain evidence="3 4">2W32</strain>
    </source>
</reference>
<dbReference type="EMBL" id="JAALLS010000025">
    <property type="protein sequence ID" value="NGP89791.1"/>
    <property type="molecule type" value="Genomic_DNA"/>
</dbReference>
<dbReference type="Pfam" id="PF00534">
    <property type="entry name" value="Glycos_transf_1"/>
    <property type="match status" value="1"/>
</dbReference>
<feature type="domain" description="Glycosyltransferase subfamily 4-like N-terminal" evidence="2">
    <location>
        <begin position="27"/>
        <end position="136"/>
    </location>
</feature>
<proteinExistence type="predicted"/>
<comment type="caution">
    <text evidence="3">The sequence shown here is derived from an EMBL/GenBank/DDBJ whole genome shotgun (WGS) entry which is preliminary data.</text>
</comment>
<dbReference type="Gene3D" id="3.40.50.2000">
    <property type="entry name" value="Glycogen Phosphorylase B"/>
    <property type="match status" value="2"/>
</dbReference>
<feature type="domain" description="Glycosyl transferase family 1" evidence="1">
    <location>
        <begin position="145"/>
        <end position="317"/>
    </location>
</feature>
<dbReference type="InterPro" id="IPR050194">
    <property type="entry name" value="Glycosyltransferase_grp1"/>
</dbReference>
<dbReference type="GO" id="GO:0016757">
    <property type="term" value="F:glycosyltransferase activity"/>
    <property type="evidence" value="ECO:0007669"/>
    <property type="project" value="InterPro"/>
</dbReference>
<dbReference type="Pfam" id="PF13439">
    <property type="entry name" value="Glyco_transf_4"/>
    <property type="match status" value="1"/>
</dbReference>
<keyword evidence="3" id="KW-0808">Transferase</keyword>
<dbReference type="SUPFAM" id="SSF53756">
    <property type="entry name" value="UDP-Glycosyltransferase/glycogen phosphorylase"/>
    <property type="match status" value="1"/>
</dbReference>
<dbReference type="AlphaFoldDB" id="A0A6M1TCP2"/>
<dbReference type="PANTHER" id="PTHR45947">
    <property type="entry name" value="SULFOQUINOVOSYL TRANSFERASE SQD2"/>
    <property type="match status" value="1"/>
</dbReference>
<gene>
    <name evidence="3" type="ORF">G3569_15645</name>
</gene>
<evidence type="ECO:0000259" key="1">
    <source>
        <dbReference type="Pfam" id="PF00534"/>
    </source>
</evidence>
<sequence>MDSVGWTPPVFSRKDKLPRGILEADSLVMWMIGYYPSFFIQMKKKNIDLIHAHFGPMGYLCSELASQLNIPLVTTFYGYDATQLPEKKSKWKKKYQRLFDKGERFLVEGPAMKKKLERLGCPSAKIVVHHLGVELDHYEVRSSYSEDKELKILMAGRFVEKKGFIHGLKAFHKFRKKGGEGTLTLIGDSSGTAASERVKEDIIQYIRSNGLEEVVNLVGMVPLEELREEYYKHNLFLAPSVEAEDGDNEGGAPVTTIEASATGLPVIGSRHGDIPEVVEDQKTGLIAEEKDVKTLATHLYTLYEQTALRKQMGQAAALRMKSQFNAEMQGQKLAQIYEECLDS</sequence>
<name>A0A6M1TCP2_9BACT</name>
<dbReference type="Proteomes" id="UP000479132">
    <property type="component" value="Unassembled WGS sequence"/>
</dbReference>